<dbReference type="STRING" id="1795632.TH606_03135"/>
<proteinExistence type="inferred from homology"/>
<dbReference type="InterPro" id="IPR004529">
    <property type="entry name" value="Phe-tRNA-synth_IIc_asu"/>
</dbReference>
<evidence type="ECO:0000256" key="12">
    <source>
        <dbReference type="ARBA" id="ARBA00049255"/>
    </source>
</evidence>
<evidence type="ECO:0000256" key="11">
    <source>
        <dbReference type="ARBA" id="ARBA00023146"/>
    </source>
</evidence>
<name>A0A177E865_9BACT</name>
<protein>
    <recommendedName>
        <fullName evidence="13">Phenylalanine--tRNA ligase alpha subunit</fullName>
        <ecNumber evidence="13">6.1.1.20</ecNumber>
    </recommendedName>
    <alternativeName>
        <fullName evidence="13">Phenylalanyl-tRNA synthetase alpha subunit</fullName>
        <shortName evidence="13">PheRS</shortName>
    </alternativeName>
</protein>
<dbReference type="NCBIfam" id="TIGR00468">
    <property type="entry name" value="pheS"/>
    <property type="match status" value="1"/>
</dbReference>
<dbReference type="InterPro" id="IPR010978">
    <property type="entry name" value="tRNA-bd_arm"/>
</dbReference>
<comment type="subcellular location">
    <subcellularLocation>
        <location evidence="1 13">Cytoplasm</location>
    </subcellularLocation>
</comment>
<comment type="similarity">
    <text evidence="2 13">Belongs to the class-II aminoacyl-tRNA synthetase family. Phe-tRNA synthetase alpha subunit type 1 subfamily.</text>
</comment>
<dbReference type="CDD" id="cd00496">
    <property type="entry name" value="PheRS_alpha_core"/>
    <property type="match status" value="1"/>
</dbReference>
<dbReference type="InterPro" id="IPR004188">
    <property type="entry name" value="Phe-tRNA_ligase_II_N"/>
</dbReference>
<evidence type="ECO:0000256" key="6">
    <source>
        <dbReference type="ARBA" id="ARBA00022723"/>
    </source>
</evidence>
<evidence type="ECO:0000256" key="10">
    <source>
        <dbReference type="ARBA" id="ARBA00022917"/>
    </source>
</evidence>
<dbReference type="PROSITE" id="PS50862">
    <property type="entry name" value="AA_TRNA_LIGASE_II"/>
    <property type="match status" value="1"/>
</dbReference>
<evidence type="ECO:0000256" key="8">
    <source>
        <dbReference type="ARBA" id="ARBA00022840"/>
    </source>
</evidence>
<dbReference type="EMBL" id="LSFI01000010">
    <property type="protein sequence ID" value="OAG28147.1"/>
    <property type="molecule type" value="Genomic_DNA"/>
</dbReference>
<dbReference type="PANTHER" id="PTHR11538">
    <property type="entry name" value="PHENYLALANYL-TRNA SYNTHETASE"/>
    <property type="match status" value="1"/>
</dbReference>
<keyword evidence="8 13" id="KW-0067">ATP-binding</keyword>
<evidence type="ECO:0000256" key="4">
    <source>
        <dbReference type="ARBA" id="ARBA00022490"/>
    </source>
</evidence>
<evidence type="ECO:0000256" key="14">
    <source>
        <dbReference type="SAM" id="Coils"/>
    </source>
</evidence>
<dbReference type="GO" id="GO:0005524">
    <property type="term" value="F:ATP binding"/>
    <property type="evidence" value="ECO:0007669"/>
    <property type="project" value="UniProtKB-UniRule"/>
</dbReference>
<dbReference type="RefSeq" id="WP_068541243.1">
    <property type="nucleotide sequence ID" value="NZ_LSFI01000010.1"/>
</dbReference>
<feature type="coiled-coil region" evidence="14">
    <location>
        <begin position="59"/>
        <end position="86"/>
    </location>
</feature>
<dbReference type="EC" id="6.1.1.20" evidence="13"/>
<accession>A0A177E865</accession>
<dbReference type="Proteomes" id="UP000076964">
    <property type="component" value="Unassembled WGS sequence"/>
</dbReference>
<dbReference type="GO" id="GO:0000287">
    <property type="term" value="F:magnesium ion binding"/>
    <property type="evidence" value="ECO:0007669"/>
    <property type="project" value="UniProtKB-UniRule"/>
</dbReference>
<evidence type="ECO:0000256" key="9">
    <source>
        <dbReference type="ARBA" id="ARBA00022842"/>
    </source>
</evidence>
<organism evidence="16 17">
    <name type="scientific">Thermodesulfatator autotrophicus</name>
    <dbReference type="NCBI Taxonomy" id="1795632"/>
    <lineage>
        <taxon>Bacteria</taxon>
        <taxon>Pseudomonadati</taxon>
        <taxon>Thermodesulfobacteriota</taxon>
        <taxon>Thermodesulfobacteria</taxon>
        <taxon>Thermodesulfobacteriales</taxon>
        <taxon>Thermodesulfatatoraceae</taxon>
        <taxon>Thermodesulfatator</taxon>
    </lineage>
</organism>
<keyword evidence="17" id="KW-1185">Reference proteome</keyword>
<dbReference type="SUPFAM" id="SSF46589">
    <property type="entry name" value="tRNA-binding arm"/>
    <property type="match status" value="1"/>
</dbReference>
<evidence type="ECO:0000256" key="2">
    <source>
        <dbReference type="ARBA" id="ARBA00010207"/>
    </source>
</evidence>
<gene>
    <name evidence="13 16" type="primary">pheS</name>
    <name evidence="16" type="ORF">TH606_03135</name>
</gene>
<evidence type="ECO:0000256" key="1">
    <source>
        <dbReference type="ARBA" id="ARBA00004496"/>
    </source>
</evidence>
<dbReference type="OrthoDB" id="9800719at2"/>
<dbReference type="SUPFAM" id="SSF55681">
    <property type="entry name" value="Class II aaRS and biotin synthetases"/>
    <property type="match status" value="1"/>
</dbReference>
<sequence length="336" mass="38087">MDEKELKSLRDKALAEIKSAKDERALEAARVKFLGRKGELTQVLKSIAKLPPELKPVIGKLANQIKKELEEALKEAQEALKARKEKVLPGVDLTLPGRPYLLGKLHPITQVMEELCEIFLRMGFSIATGPEVELDYYNFEALNIPEDHPARDMQATFYLENGLLLRTHTSPIQIRTMEREKPPLRIIAPGKVYRCDSDVTHTPMFHQIEGLMVDKDVSFADLKGILTIFAQETFGEETRVRFRPSYFPFTEPSVEMDISCVICGGDGCRVCGQTGWLEILGAGMVHPNVFRAVGYDPDEWVGFAFGLGVERIAMLKFGINDIRLFYENHLRFLEQF</sequence>
<dbReference type="Pfam" id="PF01409">
    <property type="entry name" value="tRNA-synt_2d"/>
    <property type="match status" value="1"/>
</dbReference>
<comment type="subunit">
    <text evidence="3 13">Tetramer of two alpha and two beta subunits.</text>
</comment>
<dbReference type="GO" id="GO:0005737">
    <property type="term" value="C:cytoplasm"/>
    <property type="evidence" value="ECO:0007669"/>
    <property type="project" value="UniProtKB-SubCell"/>
</dbReference>
<keyword evidence="6 13" id="KW-0479">Metal-binding</keyword>
<reference evidence="16 17" key="1">
    <citation type="submission" date="2016-02" db="EMBL/GenBank/DDBJ databases">
        <title>Draft genome sequence of Thermodesulfatator sp. S606.</title>
        <authorList>
            <person name="Lai Q."/>
            <person name="Cao J."/>
            <person name="Dupont S."/>
            <person name="Shao Z."/>
            <person name="Jebbar M."/>
            <person name="Alain K."/>
        </authorList>
    </citation>
    <scope>NUCLEOTIDE SEQUENCE [LARGE SCALE GENOMIC DNA]</scope>
    <source>
        <strain evidence="16 17">S606</strain>
    </source>
</reference>
<evidence type="ECO:0000256" key="5">
    <source>
        <dbReference type="ARBA" id="ARBA00022598"/>
    </source>
</evidence>
<keyword evidence="4 13" id="KW-0963">Cytoplasm</keyword>
<dbReference type="GO" id="GO:0000049">
    <property type="term" value="F:tRNA binding"/>
    <property type="evidence" value="ECO:0007669"/>
    <property type="project" value="InterPro"/>
</dbReference>
<dbReference type="GO" id="GO:0004826">
    <property type="term" value="F:phenylalanine-tRNA ligase activity"/>
    <property type="evidence" value="ECO:0007669"/>
    <property type="project" value="UniProtKB-UniRule"/>
</dbReference>
<feature type="binding site" evidence="13">
    <location>
        <position position="251"/>
    </location>
    <ligand>
        <name>Mg(2+)</name>
        <dbReference type="ChEBI" id="CHEBI:18420"/>
        <note>shared with beta subunit</note>
    </ligand>
</feature>
<evidence type="ECO:0000313" key="17">
    <source>
        <dbReference type="Proteomes" id="UP000076964"/>
    </source>
</evidence>
<evidence type="ECO:0000256" key="7">
    <source>
        <dbReference type="ARBA" id="ARBA00022741"/>
    </source>
</evidence>
<dbReference type="FunFam" id="3.30.930.10:FF:000003">
    <property type="entry name" value="Phenylalanine--tRNA ligase alpha subunit"/>
    <property type="match status" value="1"/>
</dbReference>
<evidence type="ECO:0000259" key="15">
    <source>
        <dbReference type="PROSITE" id="PS50862"/>
    </source>
</evidence>
<dbReference type="PANTHER" id="PTHR11538:SF41">
    <property type="entry name" value="PHENYLALANINE--TRNA LIGASE, MITOCHONDRIAL"/>
    <property type="match status" value="1"/>
</dbReference>
<dbReference type="InterPro" id="IPR022911">
    <property type="entry name" value="Phe_tRNA_ligase_alpha1_bac"/>
</dbReference>
<evidence type="ECO:0000313" key="16">
    <source>
        <dbReference type="EMBL" id="OAG28147.1"/>
    </source>
</evidence>
<dbReference type="HAMAP" id="MF_00281">
    <property type="entry name" value="Phe_tRNA_synth_alpha1"/>
    <property type="match status" value="1"/>
</dbReference>
<dbReference type="GO" id="GO:0006432">
    <property type="term" value="P:phenylalanyl-tRNA aminoacylation"/>
    <property type="evidence" value="ECO:0007669"/>
    <property type="project" value="UniProtKB-UniRule"/>
</dbReference>
<evidence type="ECO:0000256" key="13">
    <source>
        <dbReference type="HAMAP-Rule" id="MF_00281"/>
    </source>
</evidence>
<dbReference type="Gene3D" id="3.30.930.10">
    <property type="entry name" value="Bira Bifunctional Protein, Domain 2"/>
    <property type="match status" value="1"/>
</dbReference>
<keyword evidence="10 13" id="KW-0648">Protein biosynthesis</keyword>
<comment type="cofactor">
    <cofactor evidence="13">
        <name>Mg(2+)</name>
        <dbReference type="ChEBI" id="CHEBI:18420"/>
    </cofactor>
    <text evidence="13">Binds 2 magnesium ions per tetramer.</text>
</comment>
<dbReference type="InterPro" id="IPR006195">
    <property type="entry name" value="aa-tRNA-synth_II"/>
</dbReference>
<feature type="domain" description="Aminoacyl-transfer RNA synthetases class-II family profile" evidence="15">
    <location>
        <begin position="109"/>
        <end position="315"/>
    </location>
</feature>
<keyword evidence="7 13" id="KW-0547">Nucleotide-binding</keyword>
<dbReference type="InterPro" id="IPR045864">
    <property type="entry name" value="aa-tRNA-synth_II/BPL/LPL"/>
</dbReference>
<dbReference type="InterPro" id="IPR002319">
    <property type="entry name" value="Phenylalanyl-tRNA_Synthase"/>
</dbReference>
<keyword evidence="5 13" id="KW-0436">Ligase</keyword>
<keyword evidence="14" id="KW-0175">Coiled coil</keyword>
<comment type="catalytic activity">
    <reaction evidence="12 13">
        <text>tRNA(Phe) + L-phenylalanine + ATP = L-phenylalanyl-tRNA(Phe) + AMP + diphosphate + H(+)</text>
        <dbReference type="Rhea" id="RHEA:19413"/>
        <dbReference type="Rhea" id="RHEA-COMP:9668"/>
        <dbReference type="Rhea" id="RHEA-COMP:9699"/>
        <dbReference type="ChEBI" id="CHEBI:15378"/>
        <dbReference type="ChEBI" id="CHEBI:30616"/>
        <dbReference type="ChEBI" id="CHEBI:33019"/>
        <dbReference type="ChEBI" id="CHEBI:58095"/>
        <dbReference type="ChEBI" id="CHEBI:78442"/>
        <dbReference type="ChEBI" id="CHEBI:78531"/>
        <dbReference type="ChEBI" id="CHEBI:456215"/>
        <dbReference type="EC" id="6.1.1.20"/>
    </reaction>
</comment>
<dbReference type="AlphaFoldDB" id="A0A177E865"/>
<comment type="caution">
    <text evidence="16">The sequence shown here is derived from an EMBL/GenBank/DDBJ whole genome shotgun (WGS) entry which is preliminary data.</text>
</comment>
<evidence type="ECO:0000256" key="3">
    <source>
        <dbReference type="ARBA" id="ARBA00011209"/>
    </source>
</evidence>
<keyword evidence="11 13" id="KW-0030">Aminoacyl-tRNA synthetase</keyword>
<keyword evidence="9 13" id="KW-0460">Magnesium</keyword>
<dbReference type="Pfam" id="PF02912">
    <property type="entry name" value="Phe_tRNA-synt_N"/>
    <property type="match status" value="1"/>
</dbReference>